<organism evidence="1 2">
    <name type="scientific">Rubrivivax albus</name>
    <dbReference type="NCBI Taxonomy" id="2499835"/>
    <lineage>
        <taxon>Bacteria</taxon>
        <taxon>Pseudomonadati</taxon>
        <taxon>Pseudomonadota</taxon>
        <taxon>Betaproteobacteria</taxon>
        <taxon>Burkholderiales</taxon>
        <taxon>Sphaerotilaceae</taxon>
        <taxon>Rubrivivax</taxon>
    </lineage>
</organism>
<proteinExistence type="predicted"/>
<evidence type="ECO:0000313" key="2">
    <source>
        <dbReference type="Proteomes" id="UP000288178"/>
    </source>
</evidence>
<reference evidence="1 2" key="1">
    <citation type="submission" date="2019-01" db="EMBL/GenBank/DDBJ databases">
        <authorList>
            <person name="Chen W.-M."/>
        </authorList>
    </citation>
    <scope>NUCLEOTIDE SEQUENCE [LARGE SCALE GENOMIC DNA]</scope>
    <source>
        <strain evidence="1 2">ICH-3</strain>
    </source>
</reference>
<dbReference type="Gene3D" id="3.40.1350.10">
    <property type="match status" value="1"/>
</dbReference>
<dbReference type="RefSeq" id="WP_128201597.1">
    <property type="nucleotide sequence ID" value="NZ_SACT01000017.1"/>
</dbReference>
<sequence>MSTAEGDPPPKKKPRVDGQITGLAGELFVAAELLKRGLQTSVTFGNAKSVDLLAYDPESKRSFAVQVKALRSKNFFLLSHHKVEPTQVYVFVLLNKPGQQVQYFVVPGKDLHGQPEKFSKWFLDPKMPGIHPNTLAELGYEDAWHVFAESAA</sequence>
<gene>
    <name evidence="1" type="ORF">ENE75_24190</name>
</gene>
<name>A0A437JL16_9BURK</name>
<dbReference type="GO" id="GO:0003676">
    <property type="term" value="F:nucleic acid binding"/>
    <property type="evidence" value="ECO:0007669"/>
    <property type="project" value="InterPro"/>
</dbReference>
<evidence type="ECO:0008006" key="3">
    <source>
        <dbReference type="Google" id="ProtNLM"/>
    </source>
</evidence>
<dbReference type="Proteomes" id="UP000288178">
    <property type="component" value="Unassembled WGS sequence"/>
</dbReference>
<evidence type="ECO:0000313" key="1">
    <source>
        <dbReference type="EMBL" id="RVT47435.1"/>
    </source>
</evidence>
<accession>A0A437JL16</accession>
<dbReference type="AlphaFoldDB" id="A0A437JL16"/>
<protein>
    <recommendedName>
        <fullName evidence="3">DUF4365 domain-containing protein</fullName>
    </recommendedName>
</protein>
<comment type="caution">
    <text evidence="1">The sequence shown here is derived from an EMBL/GenBank/DDBJ whole genome shotgun (WGS) entry which is preliminary data.</text>
</comment>
<dbReference type="OrthoDB" id="7060296at2"/>
<dbReference type="EMBL" id="SACT01000017">
    <property type="protein sequence ID" value="RVT47435.1"/>
    <property type="molecule type" value="Genomic_DNA"/>
</dbReference>
<dbReference type="InterPro" id="IPR011856">
    <property type="entry name" value="tRNA_endonuc-like_dom_sf"/>
</dbReference>
<keyword evidence="2" id="KW-1185">Reference proteome</keyword>